<organism evidence="1 2">
    <name type="scientific">Spiromyces aspiralis</name>
    <dbReference type="NCBI Taxonomy" id="68401"/>
    <lineage>
        <taxon>Eukaryota</taxon>
        <taxon>Fungi</taxon>
        <taxon>Fungi incertae sedis</taxon>
        <taxon>Zoopagomycota</taxon>
        <taxon>Kickxellomycotina</taxon>
        <taxon>Kickxellomycetes</taxon>
        <taxon>Kickxellales</taxon>
        <taxon>Kickxellaceae</taxon>
        <taxon>Spiromyces</taxon>
    </lineage>
</organism>
<reference evidence="1" key="1">
    <citation type="submission" date="2022-06" db="EMBL/GenBank/DDBJ databases">
        <title>Phylogenomic reconstructions and comparative analyses of Kickxellomycotina fungi.</title>
        <authorList>
            <person name="Reynolds N.K."/>
            <person name="Stajich J.E."/>
            <person name="Barry K."/>
            <person name="Grigoriev I.V."/>
            <person name="Crous P."/>
            <person name="Smith M.E."/>
        </authorList>
    </citation>
    <scope>NUCLEOTIDE SEQUENCE</scope>
    <source>
        <strain evidence="1">RSA 2271</strain>
    </source>
</reference>
<proteinExistence type="predicted"/>
<keyword evidence="2" id="KW-1185">Reference proteome</keyword>
<dbReference type="EMBL" id="JAMZIH010000690">
    <property type="protein sequence ID" value="KAJ1678985.1"/>
    <property type="molecule type" value="Genomic_DNA"/>
</dbReference>
<gene>
    <name evidence="1" type="ORF">EV182_002962</name>
</gene>
<comment type="caution">
    <text evidence="1">The sequence shown here is derived from an EMBL/GenBank/DDBJ whole genome shotgun (WGS) entry which is preliminary data.</text>
</comment>
<protein>
    <submittedName>
        <fullName evidence="1">Uncharacterized protein</fullName>
    </submittedName>
</protein>
<dbReference type="Proteomes" id="UP001145114">
    <property type="component" value="Unassembled WGS sequence"/>
</dbReference>
<sequence length="208" mass="23217">MTTGIVKWWVLRSNYGAMHAEPEVQSPPEPHLDDTQDKTYCRIHLRPADRLVVVTANAAFWGFLVGAYLGGRQSAFQYLAERAHRLPTTVQGWYYYHKWKNYRVAIGAFKRGSYYAARISSVCIAYEGLEMIADYSQSEVNALSSFIAGTGTGVLASLWARLPRSSAKRAITSGALVGCAIGLTQDLAHWQQGRPPRYLKCILDQAKL</sequence>
<name>A0ACC1HUG9_9FUNG</name>
<evidence type="ECO:0000313" key="1">
    <source>
        <dbReference type="EMBL" id="KAJ1678985.1"/>
    </source>
</evidence>
<evidence type="ECO:0000313" key="2">
    <source>
        <dbReference type="Proteomes" id="UP001145114"/>
    </source>
</evidence>
<accession>A0ACC1HUG9</accession>